<organism evidence="3">
    <name type="scientific">uncultured Leptolyngbya sp</name>
    <dbReference type="NCBI Taxonomy" id="332963"/>
    <lineage>
        <taxon>Bacteria</taxon>
        <taxon>Bacillati</taxon>
        <taxon>Cyanobacteriota</taxon>
        <taxon>Cyanophyceae</taxon>
        <taxon>Leptolyngbyales</taxon>
        <taxon>Leptolyngbyaceae</taxon>
        <taxon>Leptolyngbya group</taxon>
        <taxon>Leptolyngbya</taxon>
        <taxon>environmental samples</taxon>
    </lineage>
</organism>
<dbReference type="EMBL" id="CADCTY010001766">
    <property type="protein sequence ID" value="CAA9385420.1"/>
    <property type="molecule type" value="Genomic_DNA"/>
</dbReference>
<dbReference type="AlphaFoldDB" id="A0A6J4NHQ7"/>
<feature type="compositionally biased region" description="Acidic residues" evidence="1">
    <location>
        <begin position="22"/>
        <end position="44"/>
    </location>
</feature>
<sequence length="286" mass="32279">MTLKTIKSVNPQQEGIDRDSDLSDSPDQEPEDLDSLEGLGEEDASPGWWSSPSVLALLKLLPLGLSTFTLLYLFYLGGQLASIRTGHNRVLVQTIHGRSIQAEPVDTYVRTPVTVEETVKLWGDLTFNWVPKLPNGEKDQGKRIGSKVFPLRLIYASTLMTHDTRQLWYQMFQARDDLLPGNFLASGATRVYYPKLQTMPRLALDPRTGKPINNSFEVELYGEWVEYGPSSPQGKLVDKAAFLLRLRPVVKTEEPLSDDADSLQRAAYELRANGLEIYDIERIKRK</sequence>
<accession>A0A6J4NHQ7</accession>
<proteinExistence type="predicted"/>
<keyword evidence="2" id="KW-0812">Transmembrane</keyword>
<keyword evidence="2" id="KW-0472">Membrane</keyword>
<feature type="transmembrane region" description="Helical" evidence="2">
    <location>
        <begin position="54"/>
        <end position="75"/>
    </location>
</feature>
<gene>
    <name evidence="3" type="ORF">AVDCRST_MAG94-5114</name>
</gene>
<evidence type="ECO:0000313" key="3">
    <source>
        <dbReference type="EMBL" id="CAA9385420.1"/>
    </source>
</evidence>
<reference evidence="3" key="1">
    <citation type="submission" date="2020-02" db="EMBL/GenBank/DDBJ databases">
        <authorList>
            <person name="Meier V. D."/>
        </authorList>
    </citation>
    <scope>NUCLEOTIDE SEQUENCE</scope>
    <source>
        <strain evidence="3">AVDCRST_MAG94</strain>
    </source>
</reference>
<keyword evidence="2" id="KW-1133">Transmembrane helix</keyword>
<protein>
    <submittedName>
        <fullName evidence="3">Uncharacterized protein</fullName>
    </submittedName>
</protein>
<name>A0A6J4NHQ7_9CYAN</name>
<feature type="compositionally biased region" description="Polar residues" evidence="1">
    <location>
        <begin position="1"/>
        <end position="13"/>
    </location>
</feature>
<evidence type="ECO:0000256" key="1">
    <source>
        <dbReference type="SAM" id="MobiDB-lite"/>
    </source>
</evidence>
<feature type="region of interest" description="Disordered" evidence="1">
    <location>
        <begin position="1"/>
        <end position="47"/>
    </location>
</feature>
<evidence type="ECO:0000256" key="2">
    <source>
        <dbReference type="SAM" id="Phobius"/>
    </source>
</evidence>